<name>A0A437ABI4_ARTFL</name>
<feature type="compositionally biased region" description="Basic and acidic residues" evidence="1">
    <location>
        <begin position="9"/>
        <end position="19"/>
    </location>
</feature>
<evidence type="ECO:0000313" key="3">
    <source>
        <dbReference type="Proteomes" id="UP000283090"/>
    </source>
</evidence>
<evidence type="ECO:0000313" key="2">
    <source>
        <dbReference type="EMBL" id="RVD88619.1"/>
    </source>
</evidence>
<gene>
    <name evidence="2" type="ORF">DFL_002797</name>
</gene>
<organism evidence="2 3">
    <name type="scientific">Arthrobotrys flagrans</name>
    <name type="common">Nematode-trapping fungus</name>
    <name type="synonym">Trichothecium flagrans</name>
    <dbReference type="NCBI Taxonomy" id="97331"/>
    <lineage>
        <taxon>Eukaryota</taxon>
        <taxon>Fungi</taxon>
        <taxon>Dikarya</taxon>
        <taxon>Ascomycota</taxon>
        <taxon>Pezizomycotina</taxon>
        <taxon>Orbiliomycetes</taxon>
        <taxon>Orbiliales</taxon>
        <taxon>Orbiliaceae</taxon>
        <taxon>Arthrobotrys</taxon>
    </lineage>
</organism>
<keyword evidence="3" id="KW-1185">Reference proteome</keyword>
<reference evidence="2 3" key="1">
    <citation type="submission" date="2019-01" db="EMBL/GenBank/DDBJ databases">
        <title>Intercellular communication is required for trap formation in the nematode-trapping fungus Duddingtonia flagrans.</title>
        <authorList>
            <person name="Youssar L."/>
            <person name="Wernet V."/>
            <person name="Hensel N."/>
            <person name="Hildebrandt H.-G."/>
            <person name="Fischer R."/>
        </authorList>
    </citation>
    <scope>NUCLEOTIDE SEQUENCE [LARGE SCALE GENOMIC DNA]</scope>
    <source>
        <strain evidence="2 3">CBS H-5679</strain>
    </source>
</reference>
<sequence length="173" mass="18883">MSEAVEALRSSDLKHRRDPVPAAPFGYEDGYGGGDKKAGHTPEKRLANQVTESDRQRDNMMGEKWLLNASSPSAEVLTARAGLAGQATSTVSQARGRREVGIPNINIEEVNDIDLGFARWVSNATERVHCSTVGFESIHECLEIDTTIDREPQLQLQLRTSNFDLKGGGGHLP</sequence>
<dbReference type="GeneID" id="93585108"/>
<proteinExistence type="predicted"/>
<dbReference type="AlphaFoldDB" id="A0A437ABI4"/>
<feature type="region of interest" description="Disordered" evidence="1">
    <location>
        <begin position="1"/>
        <end position="57"/>
    </location>
</feature>
<comment type="caution">
    <text evidence="2">The sequence shown here is derived from an EMBL/GenBank/DDBJ whole genome shotgun (WGS) entry which is preliminary data.</text>
</comment>
<dbReference type="EMBL" id="SAEB01000003">
    <property type="protein sequence ID" value="RVD88619.1"/>
    <property type="molecule type" value="Genomic_DNA"/>
</dbReference>
<evidence type="ECO:0000256" key="1">
    <source>
        <dbReference type="SAM" id="MobiDB-lite"/>
    </source>
</evidence>
<accession>A0A437ABI4</accession>
<dbReference type="Proteomes" id="UP000283090">
    <property type="component" value="Unassembled WGS sequence"/>
</dbReference>
<protein>
    <submittedName>
        <fullName evidence="2">Uncharacterized protein</fullName>
    </submittedName>
</protein>
<dbReference type="RefSeq" id="XP_067494163.1">
    <property type="nucleotide sequence ID" value="XM_067631636.1"/>
</dbReference>
<dbReference type="VEuPathDB" id="FungiDB:DFL_002797"/>
<feature type="compositionally biased region" description="Basic and acidic residues" evidence="1">
    <location>
        <begin position="34"/>
        <end position="57"/>
    </location>
</feature>